<dbReference type="STRING" id="765915.A0A1Y2HK57"/>
<feature type="region of interest" description="Disordered" evidence="1">
    <location>
        <begin position="209"/>
        <end position="253"/>
    </location>
</feature>
<name>A0A1Y2HK57_9FUNG</name>
<comment type="caution">
    <text evidence="3">The sequence shown here is derived from an EMBL/GenBank/DDBJ whole genome shotgun (WGS) entry which is preliminary data.</text>
</comment>
<dbReference type="EMBL" id="MCFL01000025">
    <property type="protein sequence ID" value="ORZ34929.1"/>
    <property type="molecule type" value="Genomic_DNA"/>
</dbReference>
<dbReference type="InterPro" id="IPR007320">
    <property type="entry name" value="PDCD2_C"/>
</dbReference>
<evidence type="ECO:0000256" key="1">
    <source>
        <dbReference type="SAM" id="MobiDB-lite"/>
    </source>
</evidence>
<reference evidence="3 4" key="1">
    <citation type="submission" date="2016-07" db="EMBL/GenBank/DDBJ databases">
        <title>Pervasive Adenine N6-methylation of Active Genes in Fungi.</title>
        <authorList>
            <consortium name="DOE Joint Genome Institute"/>
            <person name="Mondo S.J."/>
            <person name="Dannebaum R.O."/>
            <person name="Kuo R.C."/>
            <person name="Labutti K."/>
            <person name="Haridas S."/>
            <person name="Kuo A."/>
            <person name="Salamov A."/>
            <person name="Ahrendt S.R."/>
            <person name="Lipzen A."/>
            <person name="Sullivan W."/>
            <person name="Andreopoulos W.B."/>
            <person name="Clum A."/>
            <person name="Lindquist E."/>
            <person name="Daum C."/>
            <person name="Ramamoorthy G.K."/>
            <person name="Gryganskyi A."/>
            <person name="Culley D."/>
            <person name="Magnuson J.K."/>
            <person name="James T.Y."/>
            <person name="O'Malley M.A."/>
            <person name="Stajich J.E."/>
            <person name="Spatafora J.W."/>
            <person name="Visel A."/>
            <person name="Grigoriev I.V."/>
        </authorList>
    </citation>
    <scope>NUCLEOTIDE SEQUENCE [LARGE SCALE GENOMIC DNA]</scope>
    <source>
        <strain evidence="3 4">PL171</strain>
    </source>
</reference>
<evidence type="ECO:0000259" key="2">
    <source>
        <dbReference type="Pfam" id="PF04194"/>
    </source>
</evidence>
<dbReference type="GO" id="GO:0030490">
    <property type="term" value="P:maturation of SSU-rRNA"/>
    <property type="evidence" value="ECO:0007669"/>
    <property type="project" value="TreeGrafter"/>
</dbReference>
<dbReference type="PANTHER" id="PTHR47524:SF1">
    <property type="entry name" value="20S RRNA ACCUMULATION PROTEIN 4"/>
    <property type="match status" value="1"/>
</dbReference>
<feature type="region of interest" description="Disordered" evidence="1">
    <location>
        <begin position="132"/>
        <end position="164"/>
    </location>
</feature>
<accession>A0A1Y2HK57</accession>
<feature type="compositionally biased region" description="Low complexity" evidence="1">
    <location>
        <begin position="134"/>
        <end position="143"/>
    </location>
</feature>
<sequence>MDDRVLYVFGCNRRHCMLRPGSFVAIRGMSLDGPGATGDGEAGEDEEVDIEEEQEDKMRGDVVFGMVEQSEADAFGGFGSGATDGEDAFGGFGTVGNGDAFTSGFTTGEAEVAHEPAFALGVGSSEDLRFQLTPSASSSSSSKPAPPKAKDEKQATASSSKHQSLEAAMDALTLSAASTEPAPHFPAFYLSIDEEYVQSKHAKAAAYSHYRPGDGSLGDEDATGGEDERKGRKASAAAAAGGPAGWDVSAEGSESTNIKGFTRHLERFVDRVEDNPSQVIRYNFGGVPLMYSEHQVLHLPTDEAQADAAKVAKAQGAAKGKLPVKQRLPSCPRCGGQRVYECQLMPTLLSVLPVEKHAPEPTPAELEAMGKNPAMWIRGMEFGTVIVFTCGENCTVEASEDEKAKGVLYVNEVCLVQLEQE</sequence>
<organism evidence="3 4">
    <name type="scientific">Catenaria anguillulae PL171</name>
    <dbReference type="NCBI Taxonomy" id="765915"/>
    <lineage>
        <taxon>Eukaryota</taxon>
        <taxon>Fungi</taxon>
        <taxon>Fungi incertae sedis</taxon>
        <taxon>Blastocladiomycota</taxon>
        <taxon>Blastocladiomycetes</taxon>
        <taxon>Blastocladiales</taxon>
        <taxon>Catenariaceae</taxon>
        <taxon>Catenaria</taxon>
    </lineage>
</organism>
<dbReference type="PANTHER" id="PTHR47524">
    <property type="entry name" value="20S RRNA ACCUMULATION PROTEIN 4"/>
    <property type="match status" value="1"/>
</dbReference>
<evidence type="ECO:0000313" key="4">
    <source>
        <dbReference type="Proteomes" id="UP000193411"/>
    </source>
</evidence>
<proteinExistence type="predicted"/>
<keyword evidence="4" id="KW-1185">Reference proteome</keyword>
<gene>
    <name evidence="3" type="ORF">BCR44DRAFT_1435435</name>
</gene>
<dbReference type="Pfam" id="PF04194">
    <property type="entry name" value="PDCD2_C"/>
    <property type="match status" value="1"/>
</dbReference>
<dbReference type="OrthoDB" id="443682at2759"/>
<protein>
    <submittedName>
        <fullName evidence="3">Programmed cell death protein 2</fullName>
    </submittedName>
</protein>
<feature type="domain" description="Programmed cell death protein 2 C-terminal" evidence="2">
    <location>
        <begin position="264"/>
        <end position="417"/>
    </location>
</feature>
<dbReference type="GO" id="GO:0005737">
    <property type="term" value="C:cytoplasm"/>
    <property type="evidence" value="ECO:0007669"/>
    <property type="project" value="InterPro"/>
</dbReference>
<evidence type="ECO:0000313" key="3">
    <source>
        <dbReference type="EMBL" id="ORZ34929.1"/>
    </source>
</evidence>
<dbReference type="AlphaFoldDB" id="A0A1Y2HK57"/>
<dbReference type="Proteomes" id="UP000193411">
    <property type="component" value="Unassembled WGS sequence"/>
</dbReference>